<evidence type="ECO:0008006" key="4">
    <source>
        <dbReference type="Google" id="ProtNLM"/>
    </source>
</evidence>
<gene>
    <name evidence="2" type="ORF">ZOSMA_89G00850</name>
</gene>
<dbReference type="OrthoDB" id="2015351at2759"/>
<feature type="region of interest" description="Disordered" evidence="1">
    <location>
        <begin position="140"/>
        <end position="171"/>
    </location>
</feature>
<dbReference type="STRING" id="29655.A0A0K9NM43"/>
<feature type="compositionally biased region" description="Polar residues" evidence="1">
    <location>
        <begin position="158"/>
        <end position="168"/>
    </location>
</feature>
<dbReference type="Gene3D" id="2.30.30.140">
    <property type="match status" value="1"/>
</dbReference>
<reference evidence="3" key="1">
    <citation type="journal article" date="2016" name="Nature">
        <title>The genome of the seagrass Zostera marina reveals angiosperm adaptation to the sea.</title>
        <authorList>
            <person name="Olsen J.L."/>
            <person name="Rouze P."/>
            <person name="Verhelst B."/>
            <person name="Lin Y.-C."/>
            <person name="Bayer T."/>
            <person name="Collen J."/>
            <person name="Dattolo E."/>
            <person name="De Paoli E."/>
            <person name="Dittami S."/>
            <person name="Maumus F."/>
            <person name="Michel G."/>
            <person name="Kersting A."/>
            <person name="Lauritano C."/>
            <person name="Lohaus R."/>
            <person name="Toepel M."/>
            <person name="Tonon T."/>
            <person name="Vanneste K."/>
            <person name="Amirebrahimi M."/>
            <person name="Brakel J."/>
            <person name="Bostroem C."/>
            <person name="Chovatia M."/>
            <person name="Grimwood J."/>
            <person name="Jenkins J.W."/>
            <person name="Jueterbock A."/>
            <person name="Mraz A."/>
            <person name="Stam W.T."/>
            <person name="Tice H."/>
            <person name="Bornberg-Bauer E."/>
            <person name="Green P.J."/>
            <person name="Pearson G.A."/>
            <person name="Procaccini G."/>
            <person name="Duarte C.M."/>
            <person name="Schmutz J."/>
            <person name="Reusch T.B.H."/>
            <person name="Van de Peer Y."/>
        </authorList>
    </citation>
    <scope>NUCLEOTIDE SEQUENCE [LARGE SCALE GENOMIC DNA]</scope>
    <source>
        <strain evidence="3">cv. Finnish</strain>
    </source>
</reference>
<dbReference type="EMBL" id="LFYR01002109">
    <property type="protein sequence ID" value="KMZ57132.1"/>
    <property type="molecule type" value="Genomic_DNA"/>
</dbReference>
<organism evidence="2 3">
    <name type="scientific">Zostera marina</name>
    <name type="common">Eelgrass</name>
    <dbReference type="NCBI Taxonomy" id="29655"/>
    <lineage>
        <taxon>Eukaryota</taxon>
        <taxon>Viridiplantae</taxon>
        <taxon>Streptophyta</taxon>
        <taxon>Embryophyta</taxon>
        <taxon>Tracheophyta</taxon>
        <taxon>Spermatophyta</taxon>
        <taxon>Magnoliopsida</taxon>
        <taxon>Liliopsida</taxon>
        <taxon>Zosteraceae</taxon>
        <taxon>Zostera</taxon>
    </lineage>
</organism>
<evidence type="ECO:0000313" key="2">
    <source>
        <dbReference type="EMBL" id="KMZ57132.1"/>
    </source>
</evidence>
<dbReference type="Pfam" id="PF11623">
    <property type="entry name" value="NdhS"/>
    <property type="match status" value="1"/>
</dbReference>
<sequence>MTETMAAAASFTSLTISSLHALPRSAFLGKNKILITQNLNLLRLSSNTRSLAATAKFNLFEVLGGRGLCNGEQGLLKELETPKSSLSKTSEENSPDDPTTLTPPTPGTTSSLYLGEGSFEKELLGLTGGFPGGEKGLVNFIEKNPPPKKTKGKYQLGSEPSSAVTEPNSPEPPLLMPGMIVIVKNEDNPYHMYCGIVQRVTDGMVGVLFEGGNWDKLITFRMNDLERREKGPPMVNPKSAVLEAQMEENK</sequence>
<dbReference type="PANTHER" id="PTHR35494">
    <property type="entry name" value="NAD(P)H-QUINONE OXIDOREDUCTASE SUBUNIT S, CHLOROPLASTIC"/>
    <property type="match status" value="1"/>
</dbReference>
<name>A0A0K9NM43_ZOSMR</name>
<keyword evidence="3" id="KW-1185">Reference proteome</keyword>
<dbReference type="InterPro" id="IPR021659">
    <property type="entry name" value="NdhS"/>
</dbReference>
<proteinExistence type="predicted"/>
<dbReference type="Proteomes" id="UP000036987">
    <property type="component" value="Unassembled WGS sequence"/>
</dbReference>
<accession>A0A0K9NM43</accession>
<protein>
    <recommendedName>
        <fullName evidence="4">NAD(P)H-quinone oxidoreductase subunit S, chloroplastic</fullName>
    </recommendedName>
</protein>
<evidence type="ECO:0000313" key="3">
    <source>
        <dbReference type="Proteomes" id="UP000036987"/>
    </source>
</evidence>
<dbReference type="AlphaFoldDB" id="A0A0K9NM43"/>
<dbReference type="OMA" id="CAKFDLF"/>
<dbReference type="GO" id="GO:0009767">
    <property type="term" value="P:photosynthetic electron transport chain"/>
    <property type="evidence" value="ECO:0007669"/>
    <property type="project" value="InterPro"/>
</dbReference>
<evidence type="ECO:0000256" key="1">
    <source>
        <dbReference type="SAM" id="MobiDB-lite"/>
    </source>
</evidence>
<feature type="region of interest" description="Disordered" evidence="1">
    <location>
        <begin position="81"/>
        <end position="112"/>
    </location>
</feature>
<comment type="caution">
    <text evidence="2">The sequence shown here is derived from an EMBL/GenBank/DDBJ whole genome shotgun (WGS) entry which is preliminary data.</text>
</comment>
<dbReference type="PANTHER" id="PTHR35494:SF1">
    <property type="entry name" value="NAD(P)H-QUINONE OXIDOREDUCTASE SUBUNIT S, CHLOROPLASTIC"/>
    <property type="match status" value="1"/>
</dbReference>